<evidence type="ECO:0000259" key="2">
    <source>
        <dbReference type="PROSITE" id="PS51733"/>
    </source>
</evidence>
<dbReference type="HOGENOM" id="CLU_051096_3_1_10"/>
<dbReference type="RefSeq" id="WP_015430013.1">
    <property type="nucleotide sequence ID" value="NC_020510.1"/>
</dbReference>
<protein>
    <submittedName>
        <fullName evidence="3">Biotin/lipoate A/B protein ligase</fullName>
    </submittedName>
</protein>
<sequence>MKKLIWPINLIVLKKINSTNQYAKKYIYNNNKYNWMVIWTMNQTKGIGMNKNLWHTEERKNLTFSIVFKPIKTLHVKKIHIINLVISNAIHKTLSKCYNQNNKERIWIKWPNDIIINNKKIGGILIENSILSKTIHTIIVGIGLNVFQKQFKKKWNASSLKEIFNLNLDLDLLFHKIIYSFQKEYLFFTIYGEKFIRDYYINHLYLKDKTSIFYIYKTNHYISGTIRTITDQGFLVIESNKKLYFFYHKEIEFLIPK</sequence>
<dbReference type="eggNOG" id="COG0340">
    <property type="taxonomic scope" value="Bacteria"/>
</dbReference>
<dbReference type="AlphaFoldDB" id="M5ADT9"/>
<gene>
    <name evidence="3" type="primary">birA</name>
    <name evidence="3" type="ORF">BPAA_415</name>
</gene>
<dbReference type="GO" id="GO:0004077">
    <property type="term" value="F:biotin--[biotin carboxyl-carrier protein] ligase activity"/>
    <property type="evidence" value="ECO:0007669"/>
    <property type="project" value="InterPro"/>
</dbReference>
<dbReference type="SUPFAM" id="SSF55681">
    <property type="entry name" value="Class II aaRS and biotin synthetases"/>
    <property type="match status" value="1"/>
</dbReference>
<dbReference type="CDD" id="cd16442">
    <property type="entry name" value="BPL"/>
    <property type="match status" value="1"/>
</dbReference>
<evidence type="ECO:0000313" key="4">
    <source>
        <dbReference type="Proteomes" id="UP000011815"/>
    </source>
</evidence>
<dbReference type="InterPro" id="IPR004408">
    <property type="entry name" value="Biotin_CoA_COase_ligase"/>
</dbReference>
<dbReference type="Pfam" id="PF03099">
    <property type="entry name" value="BPL_LplA_LipB"/>
    <property type="match status" value="1"/>
</dbReference>
<dbReference type="EMBL" id="AP012548">
    <property type="protein sequence ID" value="BAM99694.1"/>
    <property type="molecule type" value="Genomic_DNA"/>
</dbReference>
<dbReference type="PROSITE" id="PS51733">
    <property type="entry name" value="BPL_LPL_CATALYTIC"/>
    <property type="match status" value="1"/>
</dbReference>
<dbReference type="PANTHER" id="PTHR12835:SF5">
    <property type="entry name" value="BIOTIN--PROTEIN LIGASE"/>
    <property type="match status" value="1"/>
</dbReference>
<organism evidence="3 4">
    <name type="scientific">Blattabacterium cuenoti BPAA</name>
    <dbReference type="NCBI Taxonomy" id="1229512"/>
    <lineage>
        <taxon>Bacteria</taxon>
        <taxon>Pseudomonadati</taxon>
        <taxon>Bacteroidota</taxon>
        <taxon>Flavobacteriia</taxon>
        <taxon>Flavobacteriales</taxon>
        <taxon>Blattabacteriaceae</taxon>
        <taxon>Blattabacterium</taxon>
    </lineage>
</organism>
<dbReference type="Gene3D" id="3.30.930.10">
    <property type="entry name" value="Bira Bifunctional Protein, Domain 2"/>
    <property type="match status" value="1"/>
</dbReference>
<proteinExistence type="predicted"/>
<evidence type="ECO:0000256" key="1">
    <source>
        <dbReference type="ARBA" id="ARBA00022598"/>
    </source>
</evidence>
<dbReference type="GO" id="GO:0005737">
    <property type="term" value="C:cytoplasm"/>
    <property type="evidence" value="ECO:0007669"/>
    <property type="project" value="TreeGrafter"/>
</dbReference>
<dbReference type="Proteomes" id="UP000011815">
    <property type="component" value="Chromosome"/>
</dbReference>
<keyword evidence="1 3" id="KW-0436">Ligase</keyword>
<dbReference type="PATRIC" id="fig|1229512.3.peg.407"/>
<name>M5ADT9_9FLAO</name>
<reference evidence="3 4" key="1">
    <citation type="journal article" date="2013" name="Biol. Lett.">
        <title>Maintenance of essential amino acid synthesis pathways in the Blattabacterium cuenoti symbiont of a wood-feeding cockroach.</title>
        <authorList>
            <person name="Tokuda G."/>
            <person name="Elbourne L.D.H."/>
            <person name="Kinjo Y."/>
            <person name="Saitoh S."/>
            <person name="Sabree Z."/>
            <person name="Hojo M."/>
            <person name="Yamada A."/>
            <person name="Hayashi Y."/>
            <person name="Shigenobu S."/>
            <person name="Bandi C."/>
            <person name="Paulsen I.T."/>
            <person name="Watanabe H."/>
            <person name="Lo N."/>
        </authorList>
    </citation>
    <scope>NUCLEOTIDE SEQUENCE [LARGE SCALE GENOMIC DNA]</scope>
    <source>
        <strain evidence="3 4">BPAA</strain>
    </source>
</reference>
<dbReference type="PANTHER" id="PTHR12835">
    <property type="entry name" value="BIOTIN PROTEIN LIGASE"/>
    <property type="match status" value="1"/>
</dbReference>
<dbReference type="InterPro" id="IPR045864">
    <property type="entry name" value="aa-tRNA-synth_II/BPL/LPL"/>
</dbReference>
<dbReference type="NCBIfam" id="TIGR00121">
    <property type="entry name" value="birA_ligase"/>
    <property type="match status" value="1"/>
</dbReference>
<feature type="domain" description="BPL/LPL catalytic" evidence="2">
    <location>
        <begin position="1"/>
        <end position="189"/>
    </location>
</feature>
<dbReference type="InterPro" id="IPR004143">
    <property type="entry name" value="BPL_LPL_catalytic"/>
</dbReference>
<dbReference type="KEGG" id="blp:BPAA_415"/>
<evidence type="ECO:0000313" key="3">
    <source>
        <dbReference type="EMBL" id="BAM99694.1"/>
    </source>
</evidence>
<dbReference type="STRING" id="1229512.BPAA_415"/>
<accession>M5ADT9</accession>